<name>A0ABY4M0E0_9ACTN</name>
<evidence type="ECO:0000256" key="1">
    <source>
        <dbReference type="SAM" id="MobiDB-lite"/>
    </source>
</evidence>
<dbReference type="Proteomes" id="UP000830115">
    <property type="component" value="Chromosome"/>
</dbReference>
<keyword evidence="3" id="KW-1185">Reference proteome</keyword>
<organism evidence="2 3">
    <name type="scientific">Streptomyces halobius</name>
    <dbReference type="NCBI Taxonomy" id="2879846"/>
    <lineage>
        <taxon>Bacteria</taxon>
        <taxon>Bacillati</taxon>
        <taxon>Actinomycetota</taxon>
        <taxon>Actinomycetes</taxon>
        <taxon>Kitasatosporales</taxon>
        <taxon>Streptomycetaceae</taxon>
        <taxon>Streptomyces</taxon>
    </lineage>
</organism>
<evidence type="ECO:0000313" key="2">
    <source>
        <dbReference type="EMBL" id="UQA90598.1"/>
    </source>
</evidence>
<gene>
    <name evidence="2" type="ORF">K9S39_00615</name>
</gene>
<feature type="region of interest" description="Disordered" evidence="1">
    <location>
        <begin position="1"/>
        <end position="20"/>
    </location>
</feature>
<reference evidence="2" key="1">
    <citation type="submission" date="2021-10" db="EMBL/GenBank/DDBJ databases">
        <title>Streptomyces nigrumlapis sp.nov.,an antimicrobial producing actinobacterium isolated from Black Gobi rocks.</title>
        <authorList>
            <person name="Wen Y."/>
            <person name="Zhang W."/>
            <person name="Liu X.G."/>
        </authorList>
    </citation>
    <scope>NUCLEOTIDE SEQUENCE</scope>
    <source>
        <strain evidence="2">ST13-2-2</strain>
    </source>
</reference>
<accession>A0ABY4M0E0</accession>
<evidence type="ECO:0000313" key="3">
    <source>
        <dbReference type="Proteomes" id="UP000830115"/>
    </source>
</evidence>
<protein>
    <submittedName>
        <fullName evidence="2">Uncharacterized protein</fullName>
    </submittedName>
</protein>
<proteinExistence type="predicted"/>
<dbReference type="RefSeq" id="WP_248861339.1">
    <property type="nucleotide sequence ID" value="NZ_CP086322.1"/>
</dbReference>
<dbReference type="EMBL" id="CP086322">
    <property type="protein sequence ID" value="UQA90598.1"/>
    <property type="molecule type" value="Genomic_DNA"/>
</dbReference>
<sequence>MSTRAVPIALPSGDGPDDDARRLAVLSDALQITAPDRRGRPHSTRST</sequence>